<proteinExistence type="inferred from homology"/>
<keyword evidence="7" id="KW-0479">Metal-binding</keyword>
<comment type="subunit">
    <text evidence="7">Monomer.</text>
</comment>
<accession>V8C518</accession>
<keyword evidence="7" id="KW-0460">Magnesium</keyword>
<reference evidence="8 9" key="1">
    <citation type="journal article" date="2014" name="Genome Announc.">
        <title>Draft genome sequences of six enterohepatic helicobacter species isolated from humans and one from rhesus macaques.</title>
        <authorList>
            <person name="Shen Z."/>
            <person name="Sheh A."/>
            <person name="Young S.K."/>
            <person name="Abouelliel A."/>
            <person name="Ward D.V."/>
            <person name="Earl A.M."/>
            <person name="Fox J.G."/>
        </authorList>
    </citation>
    <scope>NUCLEOTIDE SEQUENCE [LARGE SCALE GENOMIC DNA]</scope>
    <source>
        <strain evidence="8 9">MIT 99-5501</strain>
    </source>
</reference>
<dbReference type="GO" id="GO:0009073">
    <property type="term" value="P:aromatic amino acid family biosynthetic process"/>
    <property type="evidence" value="ECO:0007669"/>
    <property type="project" value="UniProtKB-KW"/>
</dbReference>
<comment type="cofactor">
    <cofactor evidence="7">
        <name>Mg(2+)</name>
        <dbReference type="ChEBI" id="CHEBI:18420"/>
    </cofactor>
    <text evidence="7">Binds 1 Mg(2+) ion per subunit.</text>
</comment>
<keyword evidence="7" id="KW-0963">Cytoplasm</keyword>
<gene>
    <name evidence="7" type="primary">aroK</name>
    <name evidence="8" type="ORF">HMPREF2086_01904</name>
</gene>
<dbReference type="AlphaFoldDB" id="V8C518"/>
<dbReference type="CDD" id="cd00464">
    <property type="entry name" value="SK"/>
    <property type="match status" value="1"/>
</dbReference>
<dbReference type="GO" id="GO:0005524">
    <property type="term" value="F:ATP binding"/>
    <property type="evidence" value="ECO:0007669"/>
    <property type="project" value="UniProtKB-UniRule"/>
</dbReference>
<dbReference type="InterPro" id="IPR027417">
    <property type="entry name" value="P-loop_NTPase"/>
</dbReference>
<organism evidence="8 9">
    <name type="scientific">Helicobacter macacae MIT 99-5501</name>
    <dbReference type="NCBI Taxonomy" id="1357400"/>
    <lineage>
        <taxon>Bacteria</taxon>
        <taxon>Pseudomonadati</taxon>
        <taxon>Campylobacterota</taxon>
        <taxon>Epsilonproteobacteria</taxon>
        <taxon>Campylobacterales</taxon>
        <taxon>Helicobacteraceae</taxon>
        <taxon>Helicobacter</taxon>
    </lineage>
</organism>
<dbReference type="SUPFAM" id="SSF52540">
    <property type="entry name" value="P-loop containing nucleoside triphosphate hydrolases"/>
    <property type="match status" value="1"/>
</dbReference>
<feature type="binding site" evidence="7">
    <location>
        <position position="84"/>
    </location>
    <ligand>
        <name>substrate</name>
    </ligand>
</feature>
<comment type="catalytic activity">
    <reaction evidence="7">
        <text>shikimate + ATP = 3-phosphoshikimate + ADP + H(+)</text>
        <dbReference type="Rhea" id="RHEA:13121"/>
        <dbReference type="ChEBI" id="CHEBI:15378"/>
        <dbReference type="ChEBI" id="CHEBI:30616"/>
        <dbReference type="ChEBI" id="CHEBI:36208"/>
        <dbReference type="ChEBI" id="CHEBI:145989"/>
        <dbReference type="ChEBI" id="CHEBI:456216"/>
        <dbReference type="EC" id="2.7.1.71"/>
    </reaction>
</comment>
<evidence type="ECO:0000313" key="9">
    <source>
        <dbReference type="Proteomes" id="UP000018731"/>
    </source>
</evidence>
<comment type="pathway">
    <text evidence="7">Metabolic intermediate biosynthesis; chorismate biosynthesis; chorismate from D-erythrose 4-phosphate and phosphoenolpyruvate: step 5/7.</text>
</comment>
<comment type="caution">
    <text evidence="8">The sequence shown here is derived from an EMBL/GenBank/DDBJ whole genome shotgun (WGS) entry which is preliminary data.</text>
</comment>
<evidence type="ECO:0000256" key="2">
    <source>
        <dbReference type="ARBA" id="ARBA00022679"/>
    </source>
</evidence>
<keyword evidence="9" id="KW-1185">Reference proteome</keyword>
<dbReference type="InterPro" id="IPR031322">
    <property type="entry name" value="Shikimate/glucono_kinase"/>
</dbReference>
<feature type="binding site" evidence="7">
    <location>
        <begin position="15"/>
        <end position="20"/>
    </location>
    <ligand>
        <name>ATP</name>
        <dbReference type="ChEBI" id="CHEBI:30616"/>
    </ligand>
</feature>
<dbReference type="GO" id="GO:0009423">
    <property type="term" value="P:chorismate biosynthetic process"/>
    <property type="evidence" value="ECO:0007669"/>
    <property type="project" value="UniProtKB-UniRule"/>
</dbReference>
<name>V8C518_9HELI</name>
<evidence type="ECO:0000256" key="5">
    <source>
        <dbReference type="ARBA" id="ARBA00022840"/>
    </source>
</evidence>
<evidence type="ECO:0000256" key="1">
    <source>
        <dbReference type="ARBA" id="ARBA00022605"/>
    </source>
</evidence>
<keyword evidence="6 7" id="KW-0057">Aromatic amino acid biosynthesis</keyword>
<dbReference type="PANTHER" id="PTHR21087:SF16">
    <property type="entry name" value="SHIKIMATE KINASE 1, CHLOROPLASTIC"/>
    <property type="match status" value="1"/>
</dbReference>
<dbReference type="HAMAP" id="MF_00109">
    <property type="entry name" value="Shikimate_kinase"/>
    <property type="match status" value="1"/>
</dbReference>
<dbReference type="Gene3D" id="3.40.50.300">
    <property type="entry name" value="P-loop containing nucleotide triphosphate hydrolases"/>
    <property type="match status" value="1"/>
</dbReference>
<feature type="binding site" evidence="7">
    <location>
        <position position="19"/>
    </location>
    <ligand>
        <name>Mg(2+)</name>
        <dbReference type="ChEBI" id="CHEBI:18420"/>
    </ligand>
</feature>
<dbReference type="GO" id="GO:0005829">
    <property type="term" value="C:cytosol"/>
    <property type="evidence" value="ECO:0007669"/>
    <property type="project" value="TreeGrafter"/>
</dbReference>
<feature type="binding site" evidence="7">
    <location>
        <position position="60"/>
    </location>
    <ligand>
        <name>substrate</name>
    </ligand>
</feature>
<evidence type="ECO:0000256" key="6">
    <source>
        <dbReference type="ARBA" id="ARBA00023141"/>
    </source>
</evidence>
<dbReference type="EMBL" id="AZJI01000010">
    <property type="protein sequence ID" value="ETD22177.1"/>
    <property type="molecule type" value="Genomic_DNA"/>
</dbReference>
<feature type="binding site" evidence="7">
    <location>
        <position position="159"/>
    </location>
    <ligand>
        <name>substrate</name>
    </ligand>
</feature>
<keyword evidence="1 7" id="KW-0028">Amino-acid biosynthesis</keyword>
<dbReference type="UniPathway" id="UPA00053">
    <property type="reaction ID" value="UER00088"/>
</dbReference>
<dbReference type="InterPro" id="IPR000623">
    <property type="entry name" value="Shikimate_kinase/TSH1"/>
</dbReference>
<dbReference type="PATRIC" id="fig|1357400.3.peg.2582"/>
<dbReference type="HOGENOM" id="CLU_057607_4_3_7"/>
<dbReference type="STRING" id="1357400.HMPREF2086_01904"/>
<dbReference type="GO" id="GO:0000287">
    <property type="term" value="F:magnesium ion binding"/>
    <property type="evidence" value="ECO:0007669"/>
    <property type="project" value="UniProtKB-UniRule"/>
</dbReference>
<keyword evidence="4 7" id="KW-0418">Kinase</keyword>
<dbReference type="PANTHER" id="PTHR21087">
    <property type="entry name" value="SHIKIMATE KINASE"/>
    <property type="match status" value="1"/>
</dbReference>
<comment type="function">
    <text evidence="7">Catalyzes the specific phosphorylation of the 3-hydroxyl group of shikimic acid using ATP as a cosubstrate.</text>
</comment>
<dbReference type="GO" id="GO:0008652">
    <property type="term" value="P:amino acid biosynthetic process"/>
    <property type="evidence" value="ECO:0007669"/>
    <property type="project" value="UniProtKB-KW"/>
</dbReference>
<feature type="binding site" evidence="7">
    <location>
        <position position="107"/>
    </location>
    <ligand>
        <name>substrate</name>
    </ligand>
</feature>
<keyword evidence="3 7" id="KW-0547">Nucleotide-binding</keyword>
<dbReference type="EC" id="2.7.1.71" evidence="7"/>
<evidence type="ECO:0000256" key="7">
    <source>
        <dbReference type="HAMAP-Rule" id="MF_00109"/>
    </source>
</evidence>
<comment type="subcellular location">
    <subcellularLocation>
        <location evidence="7">Cytoplasm</location>
    </subcellularLocation>
</comment>
<keyword evidence="5 7" id="KW-0067">ATP-binding</keyword>
<dbReference type="GO" id="GO:0004765">
    <property type="term" value="F:shikimate kinase activity"/>
    <property type="evidence" value="ECO:0007669"/>
    <property type="project" value="UniProtKB-UniRule"/>
</dbReference>
<evidence type="ECO:0000313" key="8">
    <source>
        <dbReference type="EMBL" id="ETD22177.1"/>
    </source>
</evidence>
<dbReference type="Proteomes" id="UP000018731">
    <property type="component" value="Unassembled WGS sequence"/>
</dbReference>
<protein>
    <recommendedName>
        <fullName evidence="7">Shikimate kinase</fullName>
        <shortName evidence="7">SK</shortName>
        <ecNumber evidence="7">2.7.1.71</ecNumber>
    </recommendedName>
</protein>
<feature type="binding site" evidence="7">
    <location>
        <position position="143"/>
    </location>
    <ligand>
        <name>ATP</name>
        <dbReference type="ChEBI" id="CHEBI:30616"/>
    </ligand>
</feature>
<comment type="similarity">
    <text evidence="7">Belongs to the shikimate kinase family.</text>
</comment>
<keyword evidence="2 7" id="KW-0808">Transferase</keyword>
<evidence type="ECO:0000256" key="3">
    <source>
        <dbReference type="ARBA" id="ARBA00022741"/>
    </source>
</evidence>
<evidence type="ECO:0000256" key="4">
    <source>
        <dbReference type="ARBA" id="ARBA00022777"/>
    </source>
</evidence>
<dbReference type="eggNOG" id="COG0703">
    <property type="taxonomic scope" value="Bacteria"/>
</dbReference>
<comment type="caution">
    <text evidence="7">Lacks conserved residue(s) required for the propagation of feature annotation.</text>
</comment>
<sequence length="192" mass="21916">MVLDSANIVLIGFMGSGKSSVAKNLGKRYSQSQNPPQKLSQKTLRKDTTQRFTRFVLDSDEMISKNLGMSISQYFKRRGEEAFRLREAEFIAWVCSSVKNAIISTGGGMPIFNDVKQMGFVVYLEIGFDEILSRLDSIQRTKRPLFRDLKKAKEIFLYRKDIYKNTADLVIDASKPLESITQEILNHHLIKA</sequence>
<dbReference type="Pfam" id="PF01202">
    <property type="entry name" value="SKI"/>
    <property type="match status" value="1"/>
</dbReference>